<keyword evidence="3" id="KW-0809">Transit peptide</keyword>
<comment type="similarity">
    <text evidence="1">Belongs to the mTERF family.</text>
</comment>
<dbReference type="SMART" id="SM00733">
    <property type="entry name" value="Mterf"/>
    <property type="match status" value="9"/>
</dbReference>
<evidence type="ECO:0000256" key="3">
    <source>
        <dbReference type="ARBA" id="ARBA00022946"/>
    </source>
</evidence>
<name>A0A830H6C0_9CHLO</name>
<gene>
    <name evidence="5" type="ORF">PPROV_000152100</name>
</gene>
<evidence type="ECO:0000313" key="6">
    <source>
        <dbReference type="Proteomes" id="UP000660262"/>
    </source>
</evidence>
<dbReference type="InterPro" id="IPR038538">
    <property type="entry name" value="MTERF_sf"/>
</dbReference>
<dbReference type="PANTHER" id="PTHR13068">
    <property type="entry name" value="CGI-12 PROTEIN-RELATED"/>
    <property type="match status" value="1"/>
</dbReference>
<dbReference type="PANTHER" id="PTHR13068:SF112">
    <property type="entry name" value="TRANSCRIPTION TERMINATION FACTOR 3, MITOCHONDRIAL"/>
    <property type="match status" value="1"/>
</dbReference>
<feature type="region of interest" description="Disordered" evidence="4">
    <location>
        <begin position="1"/>
        <end position="29"/>
    </location>
</feature>
<keyword evidence="6" id="KW-1185">Reference proteome</keyword>
<dbReference type="Pfam" id="PF02536">
    <property type="entry name" value="mTERF"/>
    <property type="match status" value="3"/>
</dbReference>
<dbReference type="InterPro" id="IPR003690">
    <property type="entry name" value="MTERF"/>
</dbReference>
<dbReference type="EMBL" id="BNJQ01000004">
    <property type="protein sequence ID" value="GHP02766.1"/>
    <property type="molecule type" value="Genomic_DNA"/>
</dbReference>
<feature type="region of interest" description="Disordered" evidence="4">
    <location>
        <begin position="70"/>
        <end position="141"/>
    </location>
</feature>
<feature type="compositionally biased region" description="Low complexity" evidence="4">
    <location>
        <begin position="1"/>
        <end position="19"/>
    </location>
</feature>
<dbReference type="Gene3D" id="1.25.70.10">
    <property type="entry name" value="Transcription termination factor 3, mitochondrial"/>
    <property type="match status" value="2"/>
</dbReference>
<dbReference type="GO" id="GO:0006353">
    <property type="term" value="P:DNA-templated transcription termination"/>
    <property type="evidence" value="ECO:0007669"/>
    <property type="project" value="UniProtKB-KW"/>
</dbReference>
<keyword evidence="2" id="KW-0804">Transcription</keyword>
<feature type="compositionally biased region" description="Low complexity" evidence="4">
    <location>
        <begin position="105"/>
        <end position="121"/>
    </location>
</feature>
<dbReference type="Proteomes" id="UP000660262">
    <property type="component" value="Unassembled WGS sequence"/>
</dbReference>
<protein>
    <submittedName>
        <fullName evidence="5">Mitochondrial transcription termination</fullName>
    </submittedName>
</protein>
<sequence length="640" mass="73289">MASLSSSSFSSSFLQGHSRSSSRAHSSRSFHVPVGRVRDCWFMGGGVPEMGWVPRASMPRKTVIVQCARAVEPQPHPQEKQTRRKQRQMNHDDDEDTTSPRHADAVTAAAAGASPPKSSSSQKTVKDSQRTKLPKQQPLKVRTIRCTKSRNEIKKAVEDHLGVDFADSLLDAYPRLALYEPAQVTMVLTYLRDELGFSEENLHVIFAKYPHLLGAGDKLDKLRETVAYLRKMADLTSAEFRKLAMKNPRCLTYDVADKLVPAAEALTKSYGLSDEQVKETFRRQGYMLVNHERMAEKVLPVKDFFIEEVGMSEKEFKKLLCIFSTLVSLDVDTNLRPKVEYLRKTVKFNDKQMRKAILSNPYMLGLRTERIQESIDFFAKCEVLPPELASMLTLQPMLVNLNAKDNLEAKRRFFRDELGVNTRAFRLLILYKPQTLMPSLGVLKEKVKFYHEEFGLSYEVIAKRIAVIPLAYAEDTLRYKAKFLKDFLGWSDETFTKALSNYPAMLGYSIEDNLVKTFEYLEEDLGMKREAVAEVLANHPHVFGYSLEKKLRPTVSYILRLYPNATVAQAIAAAKHSFENRIRPRSELLERLDLLWRYSPRYIASMSMKDFGDKFTDMELDVTDEEIRAKKRKVDSDLKV</sequence>
<evidence type="ECO:0000256" key="4">
    <source>
        <dbReference type="SAM" id="MobiDB-lite"/>
    </source>
</evidence>
<keyword evidence="2" id="KW-0806">Transcription termination</keyword>
<evidence type="ECO:0000313" key="5">
    <source>
        <dbReference type="EMBL" id="GHP02766.1"/>
    </source>
</evidence>
<reference evidence="5" key="1">
    <citation type="submission" date="2020-10" db="EMBL/GenBank/DDBJ databases">
        <title>Unveiling of a novel bifunctional photoreceptor, Dualchrome1, isolated from a cosmopolitan green alga.</title>
        <authorList>
            <person name="Suzuki S."/>
            <person name="Kawachi M."/>
        </authorList>
    </citation>
    <scope>NUCLEOTIDE SEQUENCE</scope>
    <source>
        <strain evidence="5">NIES 2893</strain>
    </source>
</reference>
<dbReference type="GO" id="GO:0003676">
    <property type="term" value="F:nucleic acid binding"/>
    <property type="evidence" value="ECO:0007669"/>
    <property type="project" value="InterPro"/>
</dbReference>
<comment type="caution">
    <text evidence="5">The sequence shown here is derived from an EMBL/GenBank/DDBJ whole genome shotgun (WGS) entry which is preliminary data.</text>
</comment>
<evidence type="ECO:0000256" key="1">
    <source>
        <dbReference type="ARBA" id="ARBA00007692"/>
    </source>
</evidence>
<dbReference type="AlphaFoldDB" id="A0A830H6C0"/>
<proteinExistence type="inferred from homology"/>
<dbReference type="OrthoDB" id="508936at2759"/>
<evidence type="ECO:0000256" key="2">
    <source>
        <dbReference type="ARBA" id="ARBA00022472"/>
    </source>
</evidence>
<accession>A0A830H6C0</accession>
<keyword evidence="2" id="KW-0805">Transcription regulation</keyword>
<organism evidence="5 6">
    <name type="scientific">Pycnococcus provasolii</name>
    <dbReference type="NCBI Taxonomy" id="41880"/>
    <lineage>
        <taxon>Eukaryota</taxon>
        <taxon>Viridiplantae</taxon>
        <taxon>Chlorophyta</taxon>
        <taxon>Pseudoscourfieldiophyceae</taxon>
        <taxon>Pseudoscourfieldiales</taxon>
        <taxon>Pycnococcaceae</taxon>
        <taxon>Pycnococcus</taxon>
    </lineage>
</organism>